<feature type="compositionally biased region" description="Low complexity" evidence="5">
    <location>
        <begin position="551"/>
        <end position="563"/>
    </location>
</feature>
<dbReference type="GO" id="GO:0016032">
    <property type="term" value="P:viral process"/>
    <property type="evidence" value="ECO:0007669"/>
    <property type="project" value="InterPro"/>
</dbReference>
<dbReference type="GO" id="GO:0003676">
    <property type="term" value="F:nucleic acid binding"/>
    <property type="evidence" value="ECO:0007669"/>
    <property type="project" value="InterPro"/>
</dbReference>
<feature type="compositionally biased region" description="Low complexity" evidence="5">
    <location>
        <begin position="128"/>
        <end position="142"/>
    </location>
</feature>
<sequence length="581" mass="62911">MDRQAAYDLFTAFLQKRQVKGIELSKELPDLLKFAYSQGFFINPHTVHELSEWRRFGDKLWELTLDDDKAAKKMSKLWRVVHNELLLCQAEKRAAREVVTAQEKNQKYDPQWGTDTPNPPVFTTVHLPAAAPVSPSAPPVAEEPVRERSNKGGPPYSPENSVPIPQSASSPSSQEPIPGAESDLAGAMARERREVWAALARQGAEQGDQDILEAASGCLAFPVTFAPNPAGGLQATVTVLDWKMLAQLRSTVGQYGVTSEPTKQMLEYLFNAHVLLPSDIKGIARLIFTQHQHLLFNAHWQAEAQASVAIQRGQGDPLQGLTLDELLGLGPFQQMEAQALMGPDKCREAMRVAKRAIEKVKAPGGIPIYMGIKQGREEALGPFVDKIAEAIDKAGVQDFMKGALLKQCVLQNCNSPTRSIITTMAGDWTIADLLEKAATVPSGSQAFLVEAIKQLGLGLQEQAKTSQTQVLAALAPLQAATASTGPRPSPPGGRMKCFRCGNSGHIRRECQAAGVWCAKCRSDSHNTTACRRRSGNFRSSANSGRAGTQIAAAMPPAPSTASANNYNQPPAGASAWTWQPQ</sequence>
<feature type="non-terminal residue" evidence="7">
    <location>
        <position position="581"/>
    </location>
</feature>
<evidence type="ECO:0000256" key="3">
    <source>
        <dbReference type="ARBA" id="ARBA00022833"/>
    </source>
</evidence>
<dbReference type="SMART" id="SM00343">
    <property type="entry name" value="ZnF_C2HC"/>
    <property type="match status" value="1"/>
</dbReference>
<dbReference type="EMBL" id="VZTQ01023568">
    <property type="protein sequence ID" value="NXT45276.1"/>
    <property type="molecule type" value="Genomic_DNA"/>
</dbReference>
<keyword evidence="1" id="KW-0479">Metal-binding</keyword>
<organism evidence="7 8">
    <name type="scientific">Pelecanoides urinatrix</name>
    <name type="common">Common diving petrel</name>
    <name type="synonym">Procellaria urinatrix</name>
    <dbReference type="NCBI Taxonomy" id="37079"/>
    <lineage>
        <taxon>Eukaryota</taxon>
        <taxon>Metazoa</taxon>
        <taxon>Chordata</taxon>
        <taxon>Craniata</taxon>
        <taxon>Vertebrata</taxon>
        <taxon>Euteleostomi</taxon>
        <taxon>Archelosauria</taxon>
        <taxon>Archosauria</taxon>
        <taxon>Dinosauria</taxon>
        <taxon>Saurischia</taxon>
        <taxon>Theropoda</taxon>
        <taxon>Coelurosauria</taxon>
        <taxon>Aves</taxon>
        <taxon>Neognathae</taxon>
        <taxon>Neoaves</taxon>
        <taxon>Aequornithes</taxon>
        <taxon>Procellariiformes</taxon>
        <taxon>Procellariidae</taxon>
        <taxon>Pelecanoides</taxon>
    </lineage>
</organism>
<keyword evidence="2 4" id="KW-0863">Zinc-finger</keyword>
<dbReference type="Proteomes" id="UP000555367">
    <property type="component" value="Unassembled WGS sequence"/>
</dbReference>
<protein>
    <submittedName>
        <fullName evidence="7">GAK8 protein</fullName>
    </submittedName>
</protein>
<accession>A0A7L3CNK7</accession>
<dbReference type="AlphaFoldDB" id="A0A7L3CNK7"/>
<proteinExistence type="predicted"/>
<evidence type="ECO:0000259" key="6">
    <source>
        <dbReference type="PROSITE" id="PS50158"/>
    </source>
</evidence>
<evidence type="ECO:0000313" key="7">
    <source>
        <dbReference type="EMBL" id="NXT45276.1"/>
    </source>
</evidence>
<keyword evidence="8" id="KW-1185">Reference proteome</keyword>
<feature type="domain" description="CCHC-type" evidence="6">
    <location>
        <begin position="496"/>
        <end position="510"/>
    </location>
</feature>
<reference evidence="7 8" key="1">
    <citation type="submission" date="2019-09" db="EMBL/GenBank/DDBJ databases">
        <title>Bird 10,000 Genomes (B10K) Project - Family phase.</title>
        <authorList>
            <person name="Zhang G."/>
        </authorList>
    </citation>
    <scope>NUCLEOTIDE SEQUENCE [LARGE SCALE GENOMIC DNA]</scope>
    <source>
        <strain evidence="7">B10K-DU-012-45</strain>
    </source>
</reference>
<evidence type="ECO:0000256" key="5">
    <source>
        <dbReference type="SAM" id="MobiDB-lite"/>
    </source>
</evidence>
<dbReference type="PANTHER" id="PTHR40389">
    <property type="entry name" value="ENDOGENOUS RETROVIRUS GROUP K MEMBER 24 GAG POLYPROTEIN-RELATED"/>
    <property type="match status" value="1"/>
</dbReference>
<feature type="region of interest" description="Disordered" evidence="5">
    <location>
        <begin position="102"/>
        <end position="186"/>
    </location>
</feature>
<feature type="non-terminal residue" evidence="7">
    <location>
        <position position="1"/>
    </location>
</feature>
<feature type="region of interest" description="Disordered" evidence="5">
    <location>
        <begin position="526"/>
        <end position="581"/>
    </location>
</feature>
<evidence type="ECO:0000256" key="4">
    <source>
        <dbReference type="PROSITE-ProRule" id="PRU00047"/>
    </source>
</evidence>
<dbReference type="Gene3D" id="1.10.1200.30">
    <property type="match status" value="1"/>
</dbReference>
<feature type="compositionally biased region" description="Low complexity" evidence="5">
    <location>
        <begin position="163"/>
        <end position="178"/>
    </location>
</feature>
<dbReference type="InterPro" id="IPR045345">
    <property type="entry name" value="Gag_p24_C"/>
</dbReference>
<dbReference type="InterPro" id="IPR036875">
    <property type="entry name" value="Znf_CCHC_sf"/>
</dbReference>
<dbReference type="GO" id="GO:0008270">
    <property type="term" value="F:zinc ion binding"/>
    <property type="evidence" value="ECO:0007669"/>
    <property type="project" value="UniProtKB-KW"/>
</dbReference>
<evidence type="ECO:0000256" key="1">
    <source>
        <dbReference type="ARBA" id="ARBA00022723"/>
    </source>
</evidence>
<dbReference type="Pfam" id="PF00607">
    <property type="entry name" value="Gag_p24"/>
    <property type="match status" value="1"/>
</dbReference>
<dbReference type="InterPro" id="IPR008919">
    <property type="entry name" value="Retrov_capsid_N"/>
</dbReference>
<dbReference type="PROSITE" id="PS50158">
    <property type="entry name" value="ZF_CCHC"/>
    <property type="match status" value="1"/>
</dbReference>
<feature type="compositionally biased region" description="Polar residues" evidence="5">
    <location>
        <begin position="536"/>
        <end position="546"/>
    </location>
</feature>
<evidence type="ECO:0000313" key="8">
    <source>
        <dbReference type="Proteomes" id="UP000555367"/>
    </source>
</evidence>
<dbReference type="Gene3D" id="4.10.60.10">
    <property type="entry name" value="Zinc finger, CCHC-type"/>
    <property type="match status" value="1"/>
</dbReference>
<dbReference type="InterPro" id="IPR008916">
    <property type="entry name" value="Retrov_capsid_C"/>
</dbReference>
<comment type="caution">
    <text evidence="7">The sequence shown here is derived from an EMBL/GenBank/DDBJ whole genome shotgun (WGS) entry which is preliminary data.</text>
</comment>
<dbReference type="Pfam" id="PF19317">
    <property type="entry name" value="Gag_p24_C"/>
    <property type="match status" value="1"/>
</dbReference>
<dbReference type="InterPro" id="IPR001878">
    <property type="entry name" value="Znf_CCHC"/>
</dbReference>
<dbReference type="InterPro" id="IPR050195">
    <property type="entry name" value="Primate_lentivir_Gag_pol-like"/>
</dbReference>
<name>A0A7L3CNK7_PELUR</name>
<dbReference type="SUPFAM" id="SSF47943">
    <property type="entry name" value="Retrovirus capsid protein, N-terminal core domain"/>
    <property type="match status" value="1"/>
</dbReference>
<dbReference type="Pfam" id="PF00098">
    <property type="entry name" value="zf-CCHC"/>
    <property type="match status" value="1"/>
</dbReference>
<dbReference type="Gene3D" id="1.10.375.10">
    <property type="entry name" value="Human Immunodeficiency Virus Type 1 Capsid Protein"/>
    <property type="match status" value="1"/>
</dbReference>
<keyword evidence="3" id="KW-0862">Zinc</keyword>
<evidence type="ECO:0000256" key="2">
    <source>
        <dbReference type="ARBA" id="ARBA00022771"/>
    </source>
</evidence>
<dbReference type="SUPFAM" id="SSF47353">
    <property type="entry name" value="Retrovirus capsid dimerization domain-like"/>
    <property type="match status" value="1"/>
</dbReference>
<dbReference type="OrthoDB" id="9352756at2759"/>
<dbReference type="PANTHER" id="PTHR40389:SF3">
    <property type="entry name" value="IGE-BINDING PROTEIN"/>
    <property type="match status" value="1"/>
</dbReference>
<gene>
    <name evidence="7" type="primary">Ervk8_4</name>
    <name evidence="7" type="ORF">PELURI_R02677</name>
</gene>
<dbReference type="SUPFAM" id="SSF57756">
    <property type="entry name" value="Retrovirus zinc finger-like domains"/>
    <property type="match status" value="1"/>
</dbReference>